<dbReference type="RefSeq" id="WP_093839915.1">
    <property type="nucleotide sequence ID" value="NZ_FOLM01000010.1"/>
</dbReference>
<dbReference type="STRING" id="910347.SAMN05421773_11073"/>
<dbReference type="EMBL" id="FOLM01000010">
    <property type="protein sequence ID" value="SFD13729.1"/>
    <property type="molecule type" value="Genomic_DNA"/>
</dbReference>
<accession>A0A1I1PV53</accession>
<evidence type="ECO:0000313" key="2">
    <source>
        <dbReference type="Proteomes" id="UP000199207"/>
    </source>
</evidence>
<dbReference type="OrthoDB" id="4180743at2"/>
<protein>
    <submittedName>
        <fullName evidence="1">Uncharacterized protein</fullName>
    </submittedName>
</protein>
<proteinExistence type="predicted"/>
<reference evidence="1 2" key="1">
    <citation type="submission" date="2016-10" db="EMBL/GenBank/DDBJ databases">
        <authorList>
            <person name="de Groot N.N."/>
        </authorList>
    </citation>
    <scope>NUCLEOTIDE SEQUENCE [LARGE SCALE GENOMIC DNA]</scope>
    <source>
        <strain evidence="1 2">CGMCC 4.5739</strain>
    </source>
</reference>
<gene>
    <name evidence="1" type="ORF">SAMN05421773_11073</name>
</gene>
<dbReference type="AlphaFoldDB" id="A0A1I1PV53"/>
<keyword evidence="2" id="KW-1185">Reference proteome</keyword>
<organism evidence="1 2">
    <name type="scientific">Streptomyces aidingensis</name>
    <dbReference type="NCBI Taxonomy" id="910347"/>
    <lineage>
        <taxon>Bacteria</taxon>
        <taxon>Bacillati</taxon>
        <taxon>Actinomycetota</taxon>
        <taxon>Actinomycetes</taxon>
        <taxon>Kitasatosporales</taxon>
        <taxon>Streptomycetaceae</taxon>
        <taxon>Streptomyces</taxon>
    </lineage>
</organism>
<evidence type="ECO:0000313" key="1">
    <source>
        <dbReference type="EMBL" id="SFD13729.1"/>
    </source>
</evidence>
<dbReference type="Proteomes" id="UP000199207">
    <property type="component" value="Unassembled WGS sequence"/>
</dbReference>
<sequence>MTTPPTTEPAAAPRCVACNRRLHPTQATRWACDDCETQAREHLGDIPRYYRAVTTAPVALGSNWGAALGTTIPGSRTPPGFDPGTADLASHDPVGILPALHQAVQDWVRAARDTGTALEPPAGPPSPLARVAVYCRWLRWHLNWACGNVPDIDRLLRAAADAHRQLRPRATGERPERVIWRACPCGGRIGWRLSKDRYRCAVCGTAYTRDTARDLPPAPRTRAAAVDVGMTEIPVSDIPLCSDLYDFWPYARPGWSAPWRLLDQ</sequence>
<name>A0A1I1PV53_9ACTN</name>